<reference evidence="3" key="1">
    <citation type="submission" date="2016-06" db="EMBL/GenBank/DDBJ databases">
        <authorList>
            <person name="Sutton G."/>
            <person name="Brinkac L."/>
            <person name="Sanka R."/>
            <person name="Adams M."/>
            <person name="Lau E."/>
            <person name="Mehaffy C."/>
            <person name="Tameris M."/>
            <person name="Hatherill M."/>
            <person name="Hanekom W."/>
            <person name="Mahomed H."/>
            <person name="Mcshane H."/>
        </authorList>
    </citation>
    <scope>NUCLEOTIDE SEQUENCE [LARGE SCALE GENOMIC DNA]</scope>
    <source>
        <strain evidence="3">852014-51077_SCH5608930-a</strain>
    </source>
</reference>
<dbReference type="InterPro" id="IPR018960">
    <property type="entry name" value="DUF1990"/>
</dbReference>
<dbReference type="RefSeq" id="WP_064854681.1">
    <property type="nucleotide sequence ID" value="NZ_LZIM01000082.1"/>
</dbReference>
<comment type="caution">
    <text evidence="2">The sequence shown here is derived from an EMBL/GenBank/DDBJ whole genome shotgun (WGS) entry which is preliminary data.</text>
</comment>
<evidence type="ECO:0000259" key="1">
    <source>
        <dbReference type="Pfam" id="PF09348"/>
    </source>
</evidence>
<organism evidence="2 3">
    <name type="scientific">Mycolicibacter sinensis (strain JDM601)</name>
    <name type="common">Mycobacterium sinense</name>
    <dbReference type="NCBI Taxonomy" id="875328"/>
    <lineage>
        <taxon>Bacteria</taxon>
        <taxon>Bacillati</taxon>
        <taxon>Actinomycetota</taxon>
        <taxon>Actinomycetes</taxon>
        <taxon>Mycobacteriales</taxon>
        <taxon>Mycobacteriaceae</taxon>
        <taxon>Mycolicibacter</taxon>
    </lineage>
</organism>
<accession>A0A1A2EQ98</accession>
<dbReference type="Pfam" id="PF09348">
    <property type="entry name" value="DUF1990"/>
    <property type="match status" value="1"/>
</dbReference>
<dbReference type="OrthoDB" id="4193407at2"/>
<evidence type="ECO:0000313" key="3">
    <source>
        <dbReference type="Proteomes" id="UP000093985"/>
    </source>
</evidence>
<dbReference type="EMBL" id="LZIN01000038">
    <property type="protein sequence ID" value="OBG07282.1"/>
    <property type="molecule type" value="Genomic_DNA"/>
</dbReference>
<feature type="domain" description="DUF1990" evidence="1">
    <location>
        <begin position="112"/>
        <end position="191"/>
    </location>
</feature>
<gene>
    <name evidence="2" type="ORF">A5771_06415</name>
</gene>
<evidence type="ECO:0000313" key="2">
    <source>
        <dbReference type="EMBL" id="OBG07282.1"/>
    </source>
</evidence>
<sequence>MHAPGHVWAGLARYGVGVPLVSWRYAWSTVPLHRSTAPGDAGDAPPAAPREHLADPSSQLLASGTGPLYHRVFGVDIDDGRLRADQLVGVLGADLNSAVPSEAAEVELPAHQHRQLHPGDRMTFRIPGPWNGPVRVIHRDINSFRLGTLAGHMEAGQIEFRAHDRNAGLRFEIEVWARSANRVVDLLYRHLWVGSEIQVNMWIRFCLSAARLTGGKPRDGVTITTRVVGEPRALASCLQAERAVERRHR</sequence>
<name>A0A1A2EQ98_MYCSD</name>
<dbReference type="AlphaFoldDB" id="A0A1A2EQ98"/>
<protein>
    <recommendedName>
        <fullName evidence="1">DUF1990 domain-containing protein</fullName>
    </recommendedName>
</protein>
<proteinExistence type="predicted"/>
<dbReference type="Proteomes" id="UP000093985">
    <property type="component" value="Unassembled WGS sequence"/>
</dbReference>